<evidence type="ECO:0008006" key="4">
    <source>
        <dbReference type="Google" id="ProtNLM"/>
    </source>
</evidence>
<keyword evidence="3" id="KW-1185">Reference proteome</keyword>
<evidence type="ECO:0000256" key="1">
    <source>
        <dbReference type="SAM" id="Coils"/>
    </source>
</evidence>
<dbReference type="KEGG" id="nue:C5F50_05280"/>
<accession>A0A7D5RAK5</accession>
<dbReference type="AlphaFoldDB" id="A0A7D5RAK5"/>
<dbReference type="Proteomes" id="UP000509478">
    <property type="component" value="Chromosome"/>
</dbReference>
<protein>
    <recommendedName>
        <fullName evidence="4">Carboxypeptidase regulatory-like domain-containing protein</fullName>
    </recommendedName>
</protein>
<evidence type="ECO:0000313" key="2">
    <source>
        <dbReference type="EMBL" id="QLH06544.1"/>
    </source>
</evidence>
<proteinExistence type="predicted"/>
<feature type="coiled-coil region" evidence="1">
    <location>
        <begin position="139"/>
        <end position="175"/>
    </location>
</feature>
<gene>
    <name evidence="2" type="ORF">C5F50_05280</name>
</gene>
<name>A0A7D5RAK5_9ARCH</name>
<sequence>MLGLFLANSAWATDDFVFTINSLSEFEAGQYPFVSGNAFTLDKTPVSDVQIQVNFPSEKIKTSTNSTGQFYVTSMIPAEIGEYTITVYAKKDNRFTDAQIIYQVSESLPTKQLKITNPIEQIPKVTDGNVELDPFSKMIKQLEEQKEIEVKKKEIAKEQQQINEQRIQAEAELQKDLKDSEKRMEYYSPRNVFYRFIQEVDSSFRGIFWQQFLFTEKITKEAHDAKENALDEGKSSLDAMKIFQEKAKVTQNEIMGLNKNLNIQYGNATSYTQDQFNEKGKIPREE</sequence>
<keyword evidence="1" id="KW-0175">Coiled coil</keyword>
<organism evidence="2 3">
    <name type="scientific">Nitrosopumilus ureiphilus</name>
    <dbReference type="NCBI Taxonomy" id="1470067"/>
    <lineage>
        <taxon>Archaea</taxon>
        <taxon>Nitrososphaerota</taxon>
        <taxon>Nitrososphaeria</taxon>
        <taxon>Nitrosopumilales</taxon>
        <taxon>Nitrosopumilaceae</taxon>
        <taxon>Nitrosopumilus</taxon>
    </lineage>
</organism>
<reference evidence="2 3" key="1">
    <citation type="submission" date="2018-02" db="EMBL/GenBank/DDBJ databases">
        <title>Complete genome of Nitrosopumilus ureaphilus PS0.</title>
        <authorList>
            <person name="Qin W."/>
            <person name="Zheng Y."/>
            <person name="Stahl D.A."/>
        </authorList>
    </citation>
    <scope>NUCLEOTIDE SEQUENCE [LARGE SCALE GENOMIC DNA]</scope>
    <source>
        <strain evidence="2 3">PS0</strain>
    </source>
</reference>
<evidence type="ECO:0000313" key="3">
    <source>
        <dbReference type="Proteomes" id="UP000509478"/>
    </source>
</evidence>
<dbReference type="EMBL" id="CP026995">
    <property type="protein sequence ID" value="QLH06544.1"/>
    <property type="molecule type" value="Genomic_DNA"/>
</dbReference>